<feature type="compositionally biased region" description="Pro residues" evidence="1">
    <location>
        <begin position="68"/>
        <end position="83"/>
    </location>
</feature>
<dbReference type="EMBL" id="SDMP01000003">
    <property type="protein sequence ID" value="RYR68940.1"/>
    <property type="molecule type" value="Genomic_DNA"/>
</dbReference>
<protein>
    <submittedName>
        <fullName evidence="2">Uncharacterized protein</fullName>
    </submittedName>
</protein>
<feature type="compositionally biased region" description="Low complexity" evidence="1">
    <location>
        <begin position="1"/>
        <end position="15"/>
    </location>
</feature>
<proteinExistence type="predicted"/>
<organism evidence="2 3">
    <name type="scientific">Arachis hypogaea</name>
    <name type="common">Peanut</name>
    <dbReference type="NCBI Taxonomy" id="3818"/>
    <lineage>
        <taxon>Eukaryota</taxon>
        <taxon>Viridiplantae</taxon>
        <taxon>Streptophyta</taxon>
        <taxon>Embryophyta</taxon>
        <taxon>Tracheophyta</taxon>
        <taxon>Spermatophyta</taxon>
        <taxon>Magnoliopsida</taxon>
        <taxon>eudicotyledons</taxon>
        <taxon>Gunneridae</taxon>
        <taxon>Pentapetalae</taxon>
        <taxon>rosids</taxon>
        <taxon>fabids</taxon>
        <taxon>Fabales</taxon>
        <taxon>Fabaceae</taxon>
        <taxon>Papilionoideae</taxon>
        <taxon>50 kb inversion clade</taxon>
        <taxon>dalbergioids sensu lato</taxon>
        <taxon>Dalbergieae</taxon>
        <taxon>Pterocarpus clade</taxon>
        <taxon>Arachis</taxon>
    </lineage>
</organism>
<keyword evidence="3" id="KW-1185">Reference proteome</keyword>
<name>A0A445E0J5_ARAHY</name>
<reference evidence="2 3" key="1">
    <citation type="submission" date="2019-01" db="EMBL/GenBank/DDBJ databases">
        <title>Sequencing of cultivated peanut Arachis hypogaea provides insights into genome evolution and oil improvement.</title>
        <authorList>
            <person name="Chen X."/>
        </authorList>
    </citation>
    <scope>NUCLEOTIDE SEQUENCE [LARGE SCALE GENOMIC DNA]</scope>
    <source>
        <strain evidence="3">cv. Fuhuasheng</strain>
        <tissue evidence="2">Leaves</tissue>
    </source>
</reference>
<dbReference type="Proteomes" id="UP000289738">
    <property type="component" value="Chromosome A03"/>
</dbReference>
<sequence>MVYKEAAAATAAVESGEADTGTQLQQLLCNPGKATKISHKKRRQPPTPAPALIPPPTTSAPPTNVSNAPPPPTVPISNTPPPTTARIDLMVGASAATVSRLHNALRFVPTPGFKPPRKSNK</sequence>
<comment type="caution">
    <text evidence="2">The sequence shown here is derived from an EMBL/GenBank/DDBJ whole genome shotgun (WGS) entry which is preliminary data.</text>
</comment>
<feature type="region of interest" description="Disordered" evidence="1">
    <location>
        <begin position="1"/>
        <end position="83"/>
    </location>
</feature>
<feature type="compositionally biased region" description="Pro residues" evidence="1">
    <location>
        <begin position="45"/>
        <end position="59"/>
    </location>
</feature>
<evidence type="ECO:0000313" key="3">
    <source>
        <dbReference type="Proteomes" id="UP000289738"/>
    </source>
</evidence>
<accession>A0A445E0J5</accession>
<gene>
    <name evidence="2" type="ORF">Ahy_A03g015448</name>
</gene>
<evidence type="ECO:0000256" key="1">
    <source>
        <dbReference type="SAM" id="MobiDB-lite"/>
    </source>
</evidence>
<evidence type="ECO:0000313" key="2">
    <source>
        <dbReference type="EMBL" id="RYR68940.1"/>
    </source>
</evidence>
<dbReference type="AlphaFoldDB" id="A0A445E0J5"/>